<evidence type="ECO:0000259" key="1">
    <source>
        <dbReference type="Pfam" id="PF01408"/>
    </source>
</evidence>
<proteinExistence type="predicted"/>
<dbReference type="Gene3D" id="3.40.50.720">
    <property type="entry name" value="NAD(P)-binding Rossmann-like Domain"/>
    <property type="match status" value="1"/>
</dbReference>
<dbReference type="RefSeq" id="WP_035453478.1">
    <property type="nucleotide sequence ID" value="NZ_AZGA01000078.1"/>
</dbReference>
<dbReference type="SUPFAM" id="SSF51735">
    <property type="entry name" value="NAD(P)-binding Rossmann-fold domains"/>
    <property type="match status" value="1"/>
</dbReference>
<dbReference type="InterPro" id="IPR000683">
    <property type="entry name" value="Gfo/Idh/MocA-like_OxRdtase_N"/>
</dbReference>
<dbReference type="PANTHER" id="PTHR43054:SF1">
    <property type="entry name" value="SCYLLO-INOSITOL 2-DEHYDROGENASE (NADP(+)) IOLU"/>
    <property type="match status" value="1"/>
</dbReference>
<dbReference type="InterPro" id="IPR036291">
    <property type="entry name" value="NAD(P)-bd_dom_sf"/>
</dbReference>
<evidence type="ECO:0000313" key="3">
    <source>
        <dbReference type="Proteomes" id="UP000051236"/>
    </source>
</evidence>
<keyword evidence="3" id="KW-1185">Reference proteome</keyword>
<organism evidence="2 3">
    <name type="scientific">Agrilactobacillus composti DSM 18527 = JCM 14202</name>
    <dbReference type="NCBI Taxonomy" id="1423734"/>
    <lineage>
        <taxon>Bacteria</taxon>
        <taxon>Bacillati</taxon>
        <taxon>Bacillota</taxon>
        <taxon>Bacilli</taxon>
        <taxon>Lactobacillales</taxon>
        <taxon>Lactobacillaceae</taxon>
        <taxon>Agrilactobacillus</taxon>
    </lineage>
</organism>
<dbReference type="Proteomes" id="UP000051236">
    <property type="component" value="Unassembled WGS sequence"/>
</dbReference>
<gene>
    <name evidence="2" type="ORF">FC83_GL000725</name>
</gene>
<dbReference type="Gene3D" id="3.30.360.10">
    <property type="entry name" value="Dihydrodipicolinate Reductase, domain 2"/>
    <property type="match status" value="1"/>
</dbReference>
<dbReference type="SUPFAM" id="SSF55347">
    <property type="entry name" value="Glyceraldehyde-3-phosphate dehydrogenase-like, C-terminal domain"/>
    <property type="match status" value="1"/>
</dbReference>
<dbReference type="eggNOG" id="COG0673">
    <property type="taxonomic scope" value="Bacteria"/>
</dbReference>
<dbReference type="PATRIC" id="fig|1423734.3.peg.732"/>
<dbReference type="EMBL" id="AZGA01000078">
    <property type="protein sequence ID" value="KRM31433.1"/>
    <property type="molecule type" value="Genomic_DNA"/>
</dbReference>
<reference evidence="2 3" key="1">
    <citation type="journal article" date="2015" name="Genome Announc.">
        <title>Expanding the biotechnology potential of lactobacilli through comparative genomics of 213 strains and associated genera.</title>
        <authorList>
            <person name="Sun Z."/>
            <person name="Harris H.M."/>
            <person name="McCann A."/>
            <person name="Guo C."/>
            <person name="Argimon S."/>
            <person name="Zhang W."/>
            <person name="Yang X."/>
            <person name="Jeffery I.B."/>
            <person name="Cooney J.C."/>
            <person name="Kagawa T.F."/>
            <person name="Liu W."/>
            <person name="Song Y."/>
            <person name="Salvetti E."/>
            <person name="Wrobel A."/>
            <person name="Rasinkangas P."/>
            <person name="Parkhill J."/>
            <person name="Rea M.C."/>
            <person name="O'Sullivan O."/>
            <person name="Ritari J."/>
            <person name="Douillard F.P."/>
            <person name="Paul Ross R."/>
            <person name="Yang R."/>
            <person name="Briner A.E."/>
            <person name="Felis G.E."/>
            <person name="de Vos W.M."/>
            <person name="Barrangou R."/>
            <person name="Klaenhammer T.R."/>
            <person name="Caufield P.W."/>
            <person name="Cui Y."/>
            <person name="Zhang H."/>
            <person name="O'Toole P.W."/>
        </authorList>
    </citation>
    <scope>NUCLEOTIDE SEQUENCE [LARGE SCALE GENOMIC DNA]</scope>
    <source>
        <strain evidence="2 3">DSM 18527</strain>
    </source>
</reference>
<dbReference type="GO" id="GO:0000166">
    <property type="term" value="F:nucleotide binding"/>
    <property type="evidence" value="ECO:0007669"/>
    <property type="project" value="InterPro"/>
</dbReference>
<dbReference type="OrthoDB" id="9815825at2"/>
<dbReference type="PANTHER" id="PTHR43054">
    <property type="match status" value="1"/>
</dbReference>
<dbReference type="STRING" id="1423734.FC83_GL000725"/>
<sequence>MLKIGLIGTNWLTKQFVAAIRTIDYYQLTALYSRKLTRAQEFGVEIEQELAYFDDLTAFLASDLDVIYIATPNSLHFQQVKSALEAGKHVIVEKPAFDNPQQMQTIQEVLQAHPGQYLFEAARHIHEPNFQAVTQAIAEFDHQDGAVLTYMKYSSKFDAFLKGDTPNIFTKEFAGGALQDLGVYLVYDAVSWFGVPEKVQYTPTLLRTGIDGRGTAVLTYPDFQVTLNTGKNVQSHLVSEIYSGKQTLTIDNAGEFNQVTLTKAPGVQPIVLSQQPDTNPMIHEAQAFGDIINNHDQARFERLNSLSINVNHVLYNLRRSAGIVFPADEDGRK</sequence>
<dbReference type="Pfam" id="PF01408">
    <property type="entry name" value="GFO_IDH_MocA"/>
    <property type="match status" value="1"/>
</dbReference>
<dbReference type="AlphaFoldDB" id="X0PSZ3"/>
<accession>X0PSZ3</accession>
<protein>
    <submittedName>
        <fullName evidence="2">Oxidoreductase</fullName>
    </submittedName>
</protein>
<name>X0PSZ3_9LACO</name>
<comment type="caution">
    <text evidence="2">The sequence shown here is derived from an EMBL/GenBank/DDBJ whole genome shotgun (WGS) entry which is preliminary data.</text>
</comment>
<feature type="domain" description="Gfo/Idh/MocA-like oxidoreductase N-terminal" evidence="1">
    <location>
        <begin position="2"/>
        <end position="114"/>
    </location>
</feature>
<evidence type="ECO:0000313" key="2">
    <source>
        <dbReference type="EMBL" id="KRM31433.1"/>
    </source>
</evidence>